<proteinExistence type="predicted"/>
<dbReference type="Gene3D" id="1.20.58.2200">
    <property type="match status" value="1"/>
</dbReference>
<protein>
    <recommendedName>
        <fullName evidence="2">LysM domain-containing protein</fullName>
    </recommendedName>
</protein>
<dbReference type="Pfam" id="PF01476">
    <property type="entry name" value="LysM"/>
    <property type="match status" value="1"/>
</dbReference>
<dbReference type="PROSITE" id="PS51782">
    <property type="entry name" value="LYSM"/>
    <property type="match status" value="1"/>
</dbReference>
<dbReference type="InterPro" id="IPR057840">
    <property type="entry name" value="FimV_N"/>
</dbReference>
<dbReference type="AlphaFoldDB" id="A0A381Q004"/>
<evidence type="ECO:0000313" key="3">
    <source>
        <dbReference type="EMBL" id="SUZ72636.1"/>
    </source>
</evidence>
<evidence type="ECO:0000259" key="2">
    <source>
        <dbReference type="PROSITE" id="PS51782"/>
    </source>
</evidence>
<dbReference type="InterPro" id="IPR036779">
    <property type="entry name" value="LysM_dom_sf"/>
</dbReference>
<dbReference type="InterPro" id="IPR020012">
    <property type="entry name" value="LysM_FimV"/>
</dbReference>
<dbReference type="InterPro" id="IPR020011">
    <property type="entry name" value="FimV_C"/>
</dbReference>
<keyword evidence="1" id="KW-0812">Transmembrane</keyword>
<sequence>MSFIIKHLITFFVILFFLQVYAQDANDIRINSYLNEPLDAEIYFLPPNSINSLDIDFRIASKEIYDFYGINRPTFLEEIIVSAVPSADEDGIVIKIISDDPITERSLHLLIEIISNGDSSFKGYTLLLDTPILDEQYFVQSGDTLWSIAFRFRPDIELTMSQMMLAILEENPKKFNNNINALYANIGLRIPNIEEIITIDPDEALSEVRYQHLLWNQQYTSISSAIDKSGMEEIDVNLSDQNDEGYNESDGKVVSRDSLDTQIEEDFPDVVVESEIIINEAPIEEESSYIDVQNSSIMEVASIQNNEVIDETLKIQDNLPAKNIRKNKSNLDKLTDIWESYWMLLALLLVIFIGLIVWYKSHKSKQETMTEVESSDDLRDSIKMTKIGTKLDLARAYVDMGDPKGALNILQEVLDEGNAEQIQLAKKLLNDLKR</sequence>
<name>A0A381Q004_9ZZZZ</name>
<reference evidence="3" key="1">
    <citation type="submission" date="2018-05" db="EMBL/GenBank/DDBJ databases">
        <authorList>
            <person name="Lanie J.A."/>
            <person name="Ng W.-L."/>
            <person name="Kazmierczak K.M."/>
            <person name="Andrzejewski T.M."/>
            <person name="Davidsen T.M."/>
            <person name="Wayne K.J."/>
            <person name="Tettelin H."/>
            <person name="Glass J.I."/>
            <person name="Rusch D."/>
            <person name="Podicherti R."/>
            <person name="Tsui H.-C.T."/>
            <person name="Winkler M.E."/>
        </authorList>
    </citation>
    <scope>NUCLEOTIDE SEQUENCE</scope>
</reference>
<dbReference type="NCBIfam" id="TIGR03504">
    <property type="entry name" value="FimV_Cterm"/>
    <property type="match status" value="1"/>
</dbReference>
<dbReference type="InterPro" id="IPR038440">
    <property type="entry name" value="FimV_C_sf"/>
</dbReference>
<evidence type="ECO:0000256" key="1">
    <source>
        <dbReference type="SAM" id="Phobius"/>
    </source>
</evidence>
<feature type="transmembrane region" description="Helical" evidence="1">
    <location>
        <begin position="341"/>
        <end position="359"/>
    </location>
</feature>
<accession>A0A381Q004</accession>
<feature type="domain" description="LysM" evidence="2">
    <location>
        <begin position="135"/>
        <end position="190"/>
    </location>
</feature>
<dbReference type="InterPro" id="IPR018392">
    <property type="entry name" value="LysM"/>
</dbReference>
<dbReference type="EMBL" id="UINC01001153">
    <property type="protein sequence ID" value="SUZ72636.1"/>
    <property type="molecule type" value="Genomic_DNA"/>
</dbReference>
<keyword evidence="1" id="KW-1133">Transmembrane helix</keyword>
<organism evidence="3">
    <name type="scientific">marine metagenome</name>
    <dbReference type="NCBI Taxonomy" id="408172"/>
    <lineage>
        <taxon>unclassified sequences</taxon>
        <taxon>metagenomes</taxon>
        <taxon>ecological metagenomes</taxon>
    </lineage>
</organism>
<dbReference type="NCBIfam" id="TIGR03505">
    <property type="entry name" value="FimV_core"/>
    <property type="match status" value="1"/>
</dbReference>
<gene>
    <name evidence="3" type="ORF">METZ01_LOCUS25490</name>
</gene>
<dbReference type="Gene3D" id="3.10.350.10">
    <property type="entry name" value="LysM domain"/>
    <property type="match status" value="1"/>
</dbReference>
<dbReference type="Pfam" id="PF25800">
    <property type="entry name" value="FimV_N"/>
    <property type="match status" value="1"/>
</dbReference>
<keyword evidence="1" id="KW-0472">Membrane</keyword>
<dbReference type="CDD" id="cd00118">
    <property type="entry name" value="LysM"/>
    <property type="match status" value="1"/>
</dbReference>